<evidence type="ECO:0000259" key="5">
    <source>
        <dbReference type="Pfam" id="PF07715"/>
    </source>
</evidence>
<organism evidence="6 9">
    <name type="scientific">Microbulbifer hydrolyticus</name>
    <dbReference type="NCBI Taxonomy" id="48074"/>
    <lineage>
        <taxon>Bacteria</taxon>
        <taxon>Pseudomonadati</taxon>
        <taxon>Pseudomonadota</taxon>
        <taxon>Gammaproteobacteria</taxon>
        <taxon>Cellvibrionales</taxon>
        <taxon>Microbulbiferaceae</taxon>
        <taxon>Microbulbifer</taxon>
    </lineage>
</organism>
<dbReference type="NCBIfam" id="TIGR01782">
    <property type="entry name" value="TonB-Xanth-Caul"/>
    <property type="match status" value="1"/>
</dbReference>
<dbReference type="InterPro" id="IPR010104">
    <property type="entry name" value="TonB_rcpt_bac"/>
</dbReference>
<evidence type="ECO:0000256" key="3">
    <source>
        <dbReference type="ARBA" id="ARBA00023237"/>
    </source>
</evidence>
<dbReference type="InterPro" id="IPR037066">
    <property type="entry name" value="Plug_dom_sf"/>
</dbReference>
<evidence type="ECO:0000256" key="2">
    <source>
        <dbReference type="ARBA" id="ARBA00023136"/>
    </source>
</evidence>
<dbReference type="Proteomes" id="UP000464675">
    <property type="component" value="Chromosome"/>
</dbReference>
<dbReference type="Gene3D" id="2.40.170.20">
    <property type="entry name" value="TonB-dependent receptor, beta-barrel domain"/>
    <property type="match status" value="1"/>
</dbReference>
<protein>
    <submittedName>
        <fullName evidence="6">TonB-dependent receptor</fullName>
    </submittedName>
</protein>
<dbReference type="SUPFAM" id="SSF56935">
    <property type="entry name" value="Porins"/>
    <property type="match status" value="1"/>
</dbReference>
<dbReference type="Proteomes" id="UP000563601">
    <property type="component" value="Unassembled WGS sequence"/>
</dbReference>
<feature type="domain" description="TonB-dependent receptor plug" evidence="5">
    <location>
        <begin position="99"/>
        <end position="209"/>
    </location>
</feature>
<name>A0A6P1TEW2_9GAMM</name>
<feature type="compositionally biased region" description="Polar residues" evidence="4">
    <location>
        <begin position="52"/>
        <end position="65"/>
    </location>
</feature>
<gene>
    <name evidence="7" type="ORF">GTQ55_15260</name>
    <name evidence="6" type="ORF">HNQ53_002813</name>
</gene>
<reference evidence="7 8" key="1">
    <citation type="submission" date="2020-01" db="EMBL/GenBank/DDBJ databases">
        <title>The possibility of degradation of plastic by Microbulbifer hydrolyticus IRE-31.</title>
        <authorList>
            <person name="Liu L."/>
        </authorList>
    </citation>
    <scope>NUCLEOTIDE SEQUENCE [LARGE SCALE GENOMIC DNA]</scope>
    <source>
        <strain evidence="7 8">IRE-31</strain>
    </source>
</reference>
<dbReference type="Pfam" id="PF07715">
    <property type="entry name" value="Plug"/>
    <property type="match status" value="1"/>
</dbReference>
<dbReference type="Gene3D" id="2.170.130.10">
    <property type="entry name" value="TonB-dependent receptor, plug domain"/>
    <property type="match status" value="1"/>
</dbReference>
<dbReference type="RefSeq" id="WP_161859501.1">
    <property type="nucleotide sequence ID" value="NZ_CP047491.1"/>
</dbReference>
<sequence length="1098" mass="121483">MFSTKKINKKQFQKNRFKKNRLSEVIFALATTTAVAGPGFAYAQDGEVEASQGEQGEAVQQQSNSDDSELSSPAYDGALEEVSVSGVRYNLQSAQEIKRNADTFVDSISSEDMGSLPDRSVLEAMQRMPGVSIERFSGADDPDHFGVEGSGAVIRGMTATRSEFNGRDSFTANSGRGLSFQDVPPELMGGVDVYKNQSADMIEGGIGGTVSLRTRKPFDSPEQTFSVSADYSQGDLDEKSTPSVSALYSDRWTTEAGEFGVLFNVAHSELQGTSHGIQSDTYLNFDAEGIAGAEGFDTVWLPNASNFFQKSDDRERKGYAGAFQWASADETILATAQFMRSDSRLSWAENAVKYQGDSYDAARTVGPLAGTEFSFDDDGVFEQGSMVTEAGWRGGYAPGGDQYGSKFQTDTRVKDTHTVVDDVAFNLQLTPNENWEYSFDLQYIQAETQDDDLQVALGQWMSQTYDASGDTPTLVVGDPNQPYDGSSDPNWFKDPQNYWWRSAMDHYERSEGESIAGRFDGTYYFSEEPLGLLRAAKFGARMAQRDQTVRITSYNWGTIGAEWNTPYYLNDPEVANQPYEYVNFSDFHRGGVLSVPGGGFLFPDADYVKGVIQGNRDLFISSDGDPWEPYPTRDDIIAKGIFQAPEVFDTTETNRAAYVRLDFGSDETALRFSGNVGLRYVELEREALGSVQYPDFVGLPYPDGAPVVLNDYDSIEEWATQAVLDERFATEREAMAYARDANNWLTPEEKAFGNDAFSTEEAWSKYSTVLPSVNLKLELREDLLARFAVSKAIALPDMSEVKNQAVIGARQLGVVREDGPVEPPVDGEETEDTGTNIVSVAPVDWTGSGGNPYLWPMESIQYDASVEWYFADVGSFTTSLFYKDLSDTFIKGAFPRDFANPQTGQVQTVDFESTVNGGDGFMQGVELAYQQFYDFLPAPFDGVGLQLNYTWIDSGLSNSGVEGAGEPTTGEEEAFDRYPLPDISLLPLRGVSEHTFNVVGMYEKGPWSARLAYNWRSKYLLTTRDTISKYPIFNDDAGYMDGSVFYNFDNGVTVGLQASNLLDTQTETIMQLDNQGTQAGRSWFIQDRRYALIVRANF</sequence>
<feature type="region of interest" description="Disordered" evidence="4">
    <location>
        <begin position="47"/>
        <end position="73"/>
    </location>
</feature>
<dbReference type="OrthoDB" id="8727862at2"/>
<dbReference type="EMBL" id="JACHHR010000003">
    <property type="protein sequence ID" value="MBB5212588.1"/>
    <property type="molecule type" value="Genomic_DNA"/>
</dbReference>
<keyword evidence="3" id="KW-0998">Cell outer membrane</keyword>
<evidence type="ECO:0000256" key="1">
    <source>
        <dbReference type="ARBA" id="ARBA00004442"/>
    </source>
</evidence>
<evidence type="ECO:0000256" key="4">
    <source>
        <dbReference type="SAM" id="MobiDB-lite"/>
    </source>
</evidence>
<dbReference type="InterPro" id="IPR036942">
    <property type="entry name" value="Beta-barrel_TonB_sf"/>
</dbReference>
<proteinExistence type="predicted"/>
<reference evidence="6 9" key="2">
    <citation type="submission" date="2020-08" db="EMBL/GenBank/DDBJ databases">
        <title>Genomic Encyclopedia of Type Strains, Phase IV (KMG-IV): sequencing the most valuable type-strain genomes for metagenomic binning, comparative biology and taxonomic classification.</title>
        <authorList>
            <person name="Goeker M."/>
        </authorList>
    </citation>
    <scope>NUCLEOTIDE SEQUENCE [LARGE SCALE GENOMIC DNA]</scope>
    <source>
        <strain evidence="6 9">DSM 11525</strain>
    </source>
</reference>
<keyword evidence="6" id="KW-0675">Receptor</keyword>
<dbReference type="PANTHER" id="PTHR40980">
    <property type="entry name" value="PLUG DOMAIN-CONTAINING PROTEIN"/>
    <property type="match status" value="1"/>
</dbReference>
<dbReference type="EMBL" id="CP047491">
    <property type="protein sequence ID" value="QHQ40203.1"/>
    <property type="molecule type" value="Genomic_DNA"/>
</dbReference>
<evidence type="ECO:0000313" key="8">
    <source>
        <dbReference type="Proteomes" id="UP000464675"/>
    </source>
</evidence>
<dbReference type="PANTHER" id="PTHR40980:SF3">
    <property type="entry name" value="TONB-DEPENDENT RECEPTOR-LIKE BETA-BARREL DOMAIN-CONTAINING PROTEIN"/>
    <property type="match status" value="1"/>
</dbReference>
<dbReference type="AlphaFoldDB" id="A0A6P1TEW2"/>
<comment type="subcellular location">
    <subcellularLocation>
        <location evidence="1">Cell outer membrane</location>
    </subcellularLocation>
</comment>
<evidence type="ECO:0000313" key="6">
    <source>
        <dbReference type="EMBL" id="MBB5212588.1"/>
    </source>
</evidence>
<accession>A0A6P1TEW2</accession>
<evidence type="ECO:0000313" key="9">
    <source>
        <dbReference type="Proteomes" id="UP000563601"/>
    </source>
</evidence>
<dbReference type="InterPro" id="IPR012910">
    <property type="entry name" value="Plug_dom"/>
</dbReference>
<evidence type="ECO:0000313" key="7">
    <source>
        <dbReference type="EMBL" id="QHQ40203.1"/>
    </source>
</evidence>
<keyword evidence="2" id="KW-0472">Membrane</keyword>
<keyword evidence="8" id="KW-1185">Reference proteome</keyword>
<dbReference type="GO" id="GO:0009279">
    <property type="term" value="C:cell outer membrane"/>
    <property type="evidence" value="ECO:0007669"/>
    <property type="project" value="UniProtKB-SubCell"/>
</dbReference>